<evidence type="ECO:0000256" key="5">
    <source>
        <dbReference type="ARBA" id="ARBA00023172"/>
    </source>
</evidence>
<name>A0A1G4TCX4_9CAUL</name>
<evidence type="ECO:0000256" key="1">
    <source>
        <dbReference type="ARBA" id="ARBA00003416"/>
    </source>
</evidence>
<evidence type="ECO:0000256" key="4">
    <source>
        <dbReference type="ARBA" id="ARBA00023054"/>
    </source>
</evidence>
<evidence type="ECO:0000256" key="6">
    <source>
        <dbReference type="SAM" id="Coils"/>
    </source>
</evidence>
<keyword evidence="5" id="KW-0233">DNA recombination</keyword>
<dbReference type="PANTHER" id="PTHR30563">
    <property type="entry name" value="DNA RECOMBINATION PROTEIN RMUC"/>
    <property type="match status" value="1"/>
</dbReference>
<evidence type="ECO:0000313" key="8">
    <source>
        <dbReference type="Proteomes" id="UP000199150"/>
    </source>
</evidence>
<sequence>MNMSMLSLLVVLVVAAVFAGAWFLSLAEAKRLRARNEDLSDRLTDVTAELSAAKERARNLEDAKAAMSEQFQLVSHQAMQASSDSLLKRAEESFVAREKLALERMNSSLKPVSETLTRFEAQVKAMEEARSKNSGELEQQIKHLLTASDQTREVTQKLANSLRRGAGVQGRWGEETLRNVLQAAGLTRFDFIEQQNLDTDEGRRRPDVVVRMPGDKSNGVFVIDSKVNLTAFLDSMDALDDEAREAALQRHTQGLRAHVRDLAGKAYWDQFKDQSPDFVALFIPGDGFLAAALDRMPQLMNEAMDKKVIIVTPTTLFALCKAVAYGWRVEDQMKNASHIADLGRELYKRLSIMGGHVSDVGTALGRAVDKYNAFVGSLDSQVLTQAKKFEELQVEHQGKPVPELPPVEAQPRVSNKLKLLESIEGDAAKLDF</sequence>
<gene>
    <name evidence="7" type="ORF">SAMN02927928_3467</name>
</gene>
<organism evidence="7 8">
    <name type="scientific">Asticcacaulis taihuensis</name>
    <dbReference type="NCBI Taxonomy" id="260084"/>
    <lineage>
        <taxon>Bacteria</taxon>
        <taxon>Pseudomonadati</taxon>
        <taxon>Pseudomonadota</taxon>
        <taxon>Alphaproteobacteria</taxon>
        <taxon>Caulobacterales</taxon>
        <taxon>Caulobacteraceae</taxon>
        <taxon>Asticcacaulis</taxon>
    </lineage>
</organism>
<feature type="coiled-coil region" evidence="6">
    <location>
        <begin position="29"/>
        <end position="70"/>
    </location>
</feature>
<evidence type="ECO:0000313" key="7">
    <source>
        <dbReference type="EMBL" id="SCW79252.1"/>
    </source>
</evidence>
<dbReference type="AlphaFoldDB" id="A0A1G4TCX4"/>
<dbReference type="OrthoDB" id="370725at2"/>
<keyword evidence="4 6" id="KW-0175">Coiled coil</keyword>
<dbReference type="Proteomes" id="UP000199150">
    <property type="component" value="Unassembled WGS sequence"/>
</dbReference>
<dbReference type="InterPro" id="IPR003798">
    <property type="entry name" value="DNA_recombination_RmuC"/>
</dbReference>
<keyword evidence="8" id="KW-1185">Reference proteome</keyword>
<evidence type="ECO:0000256" key="2">
    <source>
        <dbReference type="ARBA" id="ARBA00009840"/>
    </source>
</evidence>
<proteinExistence type="inferred from homology"/>
<dbReference type="GO" id="GO:0006310">
    <property type="term" value="P:DNA recombination"/>
    <property type="evidence" value="ECO:0007669"/>
    <property type="project" value="UniProtKB-KW"/>
</dbReference>
<dbReference type="Pfam" id="PF02646">
    <property type="entry name" value="RmuC"/>
    <property type="match status" value="1"/>
</dbReference>
<reference evidence="8" key="1">
    <citation type="submission" date="2016-10" db="EMBL/GenBank/DDBJ databases">
        <authorList>
            <person name="Varghese N."/>
            <person name="Submissions S."/>
        </authorList>
    </citation>
    <scope>NUCLEOTIDE SEQUENCE [LARGE SCALE GENOMIC DNA]</scope>
    <source>
        <strain evidence="8">CGMCC 1.3431</strain>
    </source>
</reference>
<accession>A0A1G4TCX4</accession>
<dbReference type="RefSeq" id="WP_090650386.1">
    <property type="nucleotide sequence ID" value="NZ_CBCRYE010000007.1"/>
</dbReference>
<dbReference type="PANTHER" id="PTHR30563:SF0">
    <property type="entry name" value="DNA RECOMBINATION PROTEIN RMUC"/>
    <property type="match status" value="1"/>
</dbReference>
<comment type="similarity">
    <text evidence="2">Belongs to the RmuC family.</text>
</comment>
<dbReference type="EMBL" id="FMTS01000007">
    <property type="protein sequence ID" value="SCW79252.1"/>
    <property type="molecule type" value="Genomic_DNA"/>
</dbReference>
<dbReference type="STRING" id="260084.SAMN02927928_3467"/>
<protein>
    <recommendedName>
        <fullName evidence="3">DNA recombination protein RmuC homolog</fullName>
    </recommendedName>
</protein>
<comment type="function">
    <text evidence="1">Involved in DNA recombination.</text>
</comment>
<evidence type="ECO:0000256" key="3">
    <source>
        <dbReference type="ARBA" id="ARBA00021840"/>
    </source>
</evidence>